<sequence>MAGTPEHSRSPLAAPTGTLSGCTTLSGCRTLSNVIFRCFTAILACTWVSVHPNVPPPGQRRVWRRLSLMLIAIVAPEVIVGMAARQCIFAHRVSRDFDISVAHSFFLSMGGFVTRGGHPVVTRKQLRNNLNAIKNIPNIANKRDVLGTAIAVCYVISFVVQFAARVAQGLPMTQLESPALALVVINMVICLLWLGKPYNV</sequence>
<keyword evidence="1" id="KW-0472">Membrane</keyword>
<evidence type="ECO:0000313" key="3">
    <source>
        <dbReference type="Proteomes" id="UP001219525"/>
    </source>
</evidence>
<feature type="transmembrane region" description="Helical" evidence="1">
    <location>
        <begin position="179"/>
        <end position="195"/>
    </location>
</feature>
<keyword evidence="1" id="KW-0812">Transmembrane</keyword>
<reference evidence="2" key="1">
    <citation type="submission" date="2023-03" db="EMBL/GenBank/DDBJ databases">
        <title>Massive genome expansion in bonnet fungi (Mycena s.s.) driven by repeated elements and novel gene families across ecological guilds.</title>
        <authorList>
            <consortium name="Lawrence Berkeley National Laboratory"/>
            <person name="Harder C.B."/>
            <person name="Miyauchi S."/>
            <person name="Viragh M."/>
            <person name="Kuo A."/>
            <person name="Thoen E."/>
            <person name="Andreopoulos B."/>
            <person name="Lu D."/>
            <person name="Skrede I."/>
            <person name="Drula E."/>
            <person name="Henrissat B."/>
            <person name="Morin E."/>
            <person name="Kohler A."/>
            <person name="Barry K."/>
            <person name="LaButti K."/>
            <person name="Morin E."/>
            <person name="Salamov A."/>
            <person name="Lipzen A."/>
            <person name="Mereny Z."/>
            <person name="Hegedus B."/>
            <person name="Baldrian P."/>
            <person name="Stursova M."/>
            <person name="Weitz H."/>
            <person name="Taylor A."/>
            <person name="Grigoriev I.V."/>
            <person name="Nagy L.G."/>
            <person name="Martin F."/>
            <person name="Kauserud H."/>
        </authorList>
    </citation>
    <scope>NUCLEOTIDE SEQUENCE</scope>
    <source>
        <strain evidence="2">9144</strain>
    </source>
</reference>
<feature type="non-terminal residue" evidence="2">
    <location>
        <position position="1"/>
    </location>
</feature>
<comment type="caution">
    <text evidence="2">The sequence shown here is derived from an EMBL/GenBank/DDBJ whole genome shotgun (WGS) entry which is preliminary data.</text>
</comment>
<feature type="transmembrane region" description="Helical" evidence="1">
    <location>
        <begin position="62"/>
        <end position="84"/>
    </location>
</feature>
<evidence type="ECO:0000313" key="2">
    <source>
        <dbReference type="EMBL" id="KAJ7194694.1"/>
    </source>
</evidence>
<proteinExistence type="predicted"/>
<dbReference type="PANTHER" id="PTHR35043">
    <property type="entry name" value="TRANSCRIPTION FACTOR DOMAIN-CONTAINING PROTEIN"/>
    <property type="match status" value="1"/>
</dbReference>
<protein>
    <submittedName>
        <fullName evidence="2">Uncharacterized protein</fullName>
    </submittedName>
</protein>
<keyword evidence="3" id="KW-1185">Reference proteome</keyword>
<evidence type="ECO:0000256" key="1">
    <source>
        <dbReference type="SAM" id="Phobius"/>
    </source>
</evidence>
<keyword evidence="1" id="KW-1133">Transmembrane helix</keyword>
<accession>A0AAD6UXT7</accession>
<dbReference type="AlphaFoldDB" id="A0AAD6UXT7"/>
<dbReference type="EMBL" id="JARJCW010000096">
    <property type="protein sequence ID" value="KAJ7194694.1"/>
    <property type="molecule type" value="Genomic_DNA"/>
</dbReference>
<gene>
    <name evidence="2" type="ORF">GGX14DRAFT_377674</name>
</gene>
<organism evidence="2 3">
    <name type="scientific">Mycena pura</name>
    <dbReference type="NCBI Taxonomy" id="153505"/>
    <lineage>
        <taxon>Eukaryota</taxon>
        <taxon>Fungi</taxon>
        <taxon>Dikarya</taxon>
        <taxon>Basidiomycota</taxon>
        <taxon>Agaricomycotina</taxon>
        <taxon>Agaricomycetes</taxon>
        <taxon>Agaricomycetidae</taxon>
        <taxon>Agaricales</taxon>
        <taxon>Marasmiineae</taxon>
        <taxon>Mycenaceae</taxon>
        <taxon>Mycena</taxon>
    </lineage>
</organism>
<dbReference type="Proteomes" id="UP001219525">
    <property type="component" value="Unassembled WGS sequence"/>
</dbReference>
<feature type="transmembrane region" description="Helical" evidence="1">
    <location>
        <begin position="145"/>
        <end position="167"/>
    </location>
</feature>
<dbReference type="PANTHER" id="PTHR35043:SF7">
    <property type="entry name" value="TRANSCRIPTION FACTOR DOMAIN-CONTAINING PROTEIN"/>
    <property type="match status" value="1"/>
</dbReference>
<name>A0AAD6UXT7_9AGAR</name>